<feature type="transmembrane region" description="Helical" evidence="7">
    <location>
        <begin position="225"/>
        <end position="244"/>
    </location>
</feature>
<dbReference type="Gene3D" id="1.10.238.10">
    <property type="entry name" value="EF-hand"/>
    <property type="match status" value="1"/>
</dbReference>
<dbReference type="AlphaFoldDB" id="A0A813C7A1"/>
<dbReference type="GO" id="GO:0005248">
    <property type="term" value="F:voltage-gated sodium channel activity"/>
    <property type="evidence" value="ECO:0007669"/>
    <property type="project" value="TreeGrafter"/>
</dbReference>
<comment type="subcellular location">
    <subcellularLocation>
        <location evidence="1">Membrane</location>
        <topology evidence="1">Multi-pass membrane protein</topology>
    </subcellularLocation>
</comment>
<dbReference type="SUPFAM" id="SSF47473">
    <property type="entry name" value="EF-hand"/>
    <property type="match status" value="1"/>
</dbReference>
<feature type="transmembrane region" description="Helical" evidence="7">
    <location>
        <begin position="344"/>
        <end position="369"/>
    </location>
</feature>
<proteinExistence type="predicted"/>
<dbReference type="InterPro" id="IPR002048">
    <property type="entry name" value="EF_hand_dom"/>
</dbReference>
<keyword evidence="3" id="KW-0106">Calcium</keyword>
<dbReference type="PANTHER" id="PTHR10037">
    <property type="entry name" value="VOLTAGE-GATED CATION CHANNEL CALCIUM AND SODIUM"/>
    <property type="match status" value="1"/>
</dbReference>
<protein>
    <submittedName>
        <fullName evidence="9">Cacna1h protein</fullName>
    </submittedName>
</protein>
<dbReference type="PROSITE" id="PS50222">
    <property type="entry name" value="EF_HAND_2"/>
    <property type="match status" value="2"/>
</dbReference>
<keyword evidence="5 7" id="KW-0472">Membrane</keyword>
<evidence type="ECO:0000313" key="10">
    <source>
        <dbReference type="Proteomes" id="UP000601435"/>
    </source>
</evidence>
<dbReference type="InterPro" id="IPR043203">
    <property type="entry name" value="VGCC_Ca_Na"/>
</dbReference>
<organism evidence="9 10">
    <name type="scientific">Symbiodinium necroappetens</name>
    <dbReference type="NCBI Taxonomy" id="1628268"/>
    <lineage>
        <taxon>Eukaryota</taxon>
        <taxon>Sar</taxon>
        <taxon>Alveolata</taxon>
        <taxon>Dinophyceae</taxon>
        <taxon>Suessiales</taxon>
        <taxon>Symbiodiniaceae</taxon>
        <taxon>Symbiodinium</taxon>
    </lineage>
</organism>
<keyword evidence="2 7" id="KW-0812">Transmembrane</keyword>
<dbReference type="PANTHER" id="PTHR10037:SF62">
    <property type="entry name" value="SODIUM CHANNEL PROTEIN 60E"/>
    <property type="match status" value="1"/>
</dbReference>
<dbReference type="Gene3D" id="1.10.287.70">
    <property type="match status" value="1"/>
</dbReference>
<dbReference type="OrthoDB" id="26525at2759"/>
<keyword evidence="10" id="KW-1185">Reference proteome</keyword>
<reference evidence="9" key="1">
    <citation type="submission" date="2021-02" db="EMBL/GenBank/DDBJ databases">
        <authorList>
            <person name="Dougan E. K."/>
            <person name="Rhodes N."/>
            <person name="Thang M."/>
            <person name="Chan C."/>
        </authorList>
    </citation>
    <scope>NUCLEOTIDE SEQUENCE</scope>
</reference>
<dbReference type="InterPro" id="IPR027359">
    <property type="entry name" value="Volt_channel_dom_sf"/>
</dbReference>
<evidence type="ECO:0000259" key="8">
    <source>
        <dbReference type="PROSITE" id="PS50222"/>
    </source>
</evidence>
<feature type="region of interest" description="Disordered" evidence="6">
    <location>
        <begin position="137"/>
        <end position="167"/>
    </location>
</feature>
<sequence length="592" mass="65244">MIPSLPNTCDGFGAEERFVRPKVGSMTAQICLATCDGLAGASFSGHNSSDFLVKQYSDEDGSSEIVRAIQELSMLQVPEEVLANAKEQQQLLQAALFHISDVSFRSRAVLAQLKDQLTTAAASKDQVVIQEPCFSAEPVSSDGEQEAVKSSAFSQNAPPEAVVGNSAPDSARVATVLQQSSFRRQATSDALRDHIRNETRANIPAWSEGIGAFLHKASVRIVHSWVFELYILAAIVLNSVIIGIESELRLDDGKLEWAAPVEVVLLGIYTIEIVLRVLAGGAKVFCEGWFLFDLSLVVFSYLERIIAGVAGEAQQQIIVLRLLRLFRLIRSFRMVKQIKPLWRLVHGLMASADTVLSTLMLLLLVLYVFGVLGLELIAVNPRFQSDPAANAVIRENFSSLGMSMVTLTQFITMDNISAIYLPMVKLEPAIFFFFAVLILIVSVSVMNLVTAALVEGSMEHARALRKEDDRIRSANTKTMLPEILKLFDLADADGSGEIAIEEMREFESSGQIPDQLLDQASVGSMTELFNVLDVDKSGVVTREEFVEGLMDILLRDVPVSQMQQLKMLRLIKDSITDLESKMRWLEQQSATL</sequence>
<dbReference type="SUPFAM" id="SSF81324">
    <property type="entry name" value="Voltage-gated potassium channels"/>
    <property type="match status" value="1"/>
</dbReference>
<dbReference type="Gene3D" id="1.20.120.350">
    <property type="entry name" value="Voltage-gated potassium channels. Chain C"/>
    <property type="match status" value="1"/>
</dbReference>
<evidence type="ECO:0000256" key="6">
    <source>
        <dbReference type="SAM" id="MobiDB-lite"/>
    </source>
</evidence>
<dbReference type="EMBL" id="CAJNJA010089375">
    <property type="protein sequence ID" value="CAE7939689.1"/>
    <property type="molecule type" value="Genomic_DNA"/>
</dbReference>
<accession>A0A813C7A1</accession>
<dbReference type="PROSITE" id="PS00018">
    <property type="entry name" value="EF_HAND_1"/>
    <property type="match status" value="2"/>
</dbReference>
<feature type="domain" description="EF-hand" evidence="8">
    <location>
        <begin position="520"/>
        <end position="555"/>
    </location>
</feature>
<evidence type="ECO:0000256" key="1">
    <source>
        <dbReference type="ARBA" id="ARBA00004141"/>
    </source>
</evidence>
<keyword evidence="4 7" id="KW-1133">Transmembrane helix</keyword>
<gene>
    <name evidence="9" type="primary">Cacna1h</name>
    <name evidence="9" type="ORF">SNEC2469_LOCUS33607</name>
</gene>
<dbReference type="CDD" id="cd00051">
    <property type="entry name" value="EFh"/>
    <property type="match status" value="1"/>
</dbReference>
<dbReference type="Pfam" id="PF13499">
    <property type="entry name" value="EF-hand_7"/>
    <property type="match status" value="1"/>
</dbReference>
<evidence type="ECO:0000256" key="2">
    <source>
        <dbReference type="ARBA" id="ARBA00022692"/>
    </source>
</evidence>
<dbReference type="GO" id="GO:0001518">
    <property type="term" value="C:voltage-gated sodium channel complex"/>
    <property type="evidence" value="ECO:0007669"/>
    <property type="project" value="TreeGrafter"/>
</dbReference>
<feature type="transmembrane region" description="Helical" evidence="7">
    <location>
        <begin position="264"/>
        <end position="285"/>
    </location>
</feature>
<name>A0A813C7A1_9DINO</name>
<evidence type="ECO:0000256" key="7">
    <source>
        <dbReference type="SAM" id="Phobius"/>
    </source>
</evidence>
<evidence type="ECO:0000256" key="3">
    <source>
        <dbReference type="ARBA" id="ARBA00022837"/>
    </source>
</evidence>
<dbReference type="Pfam" id="PF00520">
    <property type="entry name" value="Ion_trans"/>
    <property type="match status" value="1"/>
</dbReference>
<dbReference type="InterPro" id="IPR011992">
    <property type="entry name" value="EF-hand-dom_pair"/>
</dbReference>
<dbReference type="Proteomes" id="UP000601435">
    <property type="component" value="Unassembled WGS sequence"/>
</dbReference>
<dbReference type="InterPro" id="IPR018247">
    <property type="entry name" value="EF_Hand_1_Ca_BS"/>
</dbReference>
<evidence type="ECO:0000313" key="9">
    <source>
        <dbReference type="EMBL" id="CAE7939689.1"/>
    </source>
</evidence>
<dbReference type="InterPro" id="IPR005821">
    <property type="entry name" value="Ion_trans_dom"/>
</dbReference>
<dbReference type="GO" id="GO:0005509">
    <property type="term" value="F:calcium ion binding"/>
    <property type="evidence" value="ECO:0007669"/>
    <property type="project" value="InterPro"/>
</dbReference>
<evidence type="ECO:0000256" key="5">
    <source>
        <dbReference type="ARBA" id="ARBA00023136"/>
    </source>
</evidence>
<dbReference type="SMART" id="SM00054">
    <property type="entry name" value="EFh"/>
    <property type="match status" value="2"/>
</dbReference>
<feature type="domain" description="EF-hand" evidence="8">
    <location>
        <begin position="478"/>
        <end position="513"/>
    </location>
</feature>
<feature type="transmembrane region" description="Helical" evidence="7">
    <location>
        <begin position="430"/>
        <end position="454"/>
    </location>
</feature>
<evidence type="ECO:0000256" key="4">
    <source>
        <dbReference type="ARBA" id="ARBA00022989"/>
    </source>
</evidence>
<comment type="caution">
    <text evidence="9">The sequence shown here is derived from an EMBL/GenBank/DDBJ whole genome shotgun (WGS) entry which is preliminary data.</text>
</comment>